<evidence type="ECO:0000256" key="12">
    <source>
        <dbReference type="ARBA" id="ARBA00022695"/>
    </source>
</evidence>
<dbReference type="GO" id="GO:0016024">
    <property type="term" value="P:CDP-diacylglycerol biosynthetic process"/>
    <property type="evidence" value="ECO:0007669"/>
    <property type="project" value="UniProtKB-UniPathway"/>
</dbReference>
<dbReference type="EMBL" id="FONL01000002">
    <property type="protein sequence ID" value="SFE15565.1"/>
    <property type="molecule type" value="Genomic_DNA"/>
</dbReference>
<evidence type="ECO:0000256" key="8">
    <source>
        <dbReference type="ARBA" id="ARBA00022475"/>
    </source>
</evidence>
<proteinExistence type="inferred from homology"/>
<organism evidence="20 21">
    <name type="scientific">Succiniclasticum ruminis DSM 9236</name>
    <dbReference type="NCBI Taxonomy" id="1123323"/>
    <lineage>
        <taxon>Bacteria</taxon>
        <taxon>Bacillati</taxon>
        <taxon>Bacillota</taxon>
        <taxon>Negativicutes</taxon>
        <taxon>Acidaminococcales</taxon>
        <taxon>Acidaminococcaceae</taxon>
        <taxon>Succiniclasticum</taxon>
    </lineage>
</organism>
<evidence type="ECO:0000256" key="13">
    <source>
        <dbReference type="ARBA" id="ARBA00022989"/>
    </source>
</evidence>
<evidence type="ECO:0000256" key="14">
    <source>
        <dbReference type="ARBA" id="ARBA00023098"/>
    </source>
</evidence>
<dbReference type="InterPro" id="IPR000374">
    <property type="entry name" value="PC_trans"/>
</dbReference>
<evidence type="ECO:0000256" key="4">
    <source>
        <dbReference type="ARBA" id="ARBA00005189"/>
    </source>
</evidence>
<keyword evidence="9" id="KW-0444">Lipid biosynthesis</keyword>
<evidence type="ECO:0000256" key="7">
    <source>
        <dbReference type="ARBA" id="ARBA00019373"/>
    </source>
</evidence>
<dbReference type="AlphaFoldDB" id="A0A1I1Y7F4"/>
<dbReference type="PANTHER" id="PTHR46382:SF1">
    <property type="entry name" value="PHOSPHATIDATE CYTIDYLYLTRANSFERASE"/>
    <property type="match status" value="1"/>
</dbReference>
<keyword evidence="11 18" id="KW-0812">Transmembrane</keyword>
<feature type="transmembrane region" description="Helical" evidence="19">
    <location>
        <begin position="161"/>
        <end position="185"/>
    </location>
</feature>
<name>A0A1I1Y7F4_9FIRM</name>
<comment type="pathway">
    <text evidence="4">Lipid metabolism.</text>
</comment>
<dbReference type="GO" id="GO:0004605">
    <property type="term" value="F:phosphatidate cytidylyltransferase activity"/>
    <property type="evidence" value="ECO:0007669"/>
    <property type="project" value="UniProtKB-EC"/>
</dbReference>
<dbReference type="UniPathway" id="UPA00557">
    <property type="reaction ID" value="UER00614"/>
</dbReference>
<sequence length="290" mass="31423">MAGLSRNNAKVGLILFKRILTAIVGIPVAVFLVTKGGLLFAAAVFILALAAWREYARMAGAKDVHTYILTSFLPSMLLVCAAGLGKVGYFMPILTFAVLGILFEGLYRHCKCGELNWPLHVSNSLLALLYVGLLFAHIPLIREYSPETVNYLGMDFSRGELALWMVLLGTWASDTFAYFFGIAFGKHKFCSVSPKKSMEGAVAGFIFAFAVTGGIAYHGLHTGLLPAVLTGLTVAFFAPVGDLIESVLKRSFDIKDSGNFFPGHGGVLDRFDSLLFAVPAVYYVMKLMGI</sequence>
<evidence type="ECO:0000256" key="6">
    <source>
        <dbReference type="ARBA" id="ARBA00012487"/>
    </source>
</evidence>
<dbReference type="EC" id="2.7.7.41" evidence="6 18"/>
<evidence type="ECO:0000313" key="21">
    <source>
        <dbReference type="Proteomes" id="UP000198896"/>
    </source>
</evidence>
<protein>
    <recommendedName>
        <fullName evidence="7 18">Phosphatidate cytidylyltransferase</fullName>
        <ecNumber evidence="6 18">2.7.7.41</ecNumber>
    </recommendedName>
</protein>
<feature type="transmembrane region" description="Helical" evidence="19">
    <location>
        <begin position="36"/>
        <end position="52"/>
    </location>
</feature>
<accession>A0A1I1Y7F4</accession>
<keyword evidence="16" id="KW-0594">Phospholipid biosynthesis</keyword>
<evidence type="ECO:0000256" key="3">
    <source>
        <dbReference type="ARBA" id="ARBA00005119"/>
    </source>
</evidence>
<evidence type="ECO:0000256" key="15">
    <source>
        <dbReference type="ARBA" id="ARBA00023136"/>
    </source>
</evidence>
<comment type="catalytic activity">
    <reaction evidence="1 18">
        <text>a 1,2-diacyl-sn-glycero-3-phosphate + CTP + H(+) = a CDP-1,2-diacyl-sn-glycerol + diphosphate</text>
        <dbReference type="Rhea" id="RHEA:16229"/>
        <dbReference type="ChEBI" id="CHEBI:15378"/>
        <dbReference type="ChEBI" id="CHEBI:33019"/>
        <dbReference type="ChEBI" id="CHEBI:37563"/>
        <dbReference type="ChEBI" id="CHEBI:58332"/>
        <dbReference type="ChEBI" id="CHEBI:58608"/>
        <dbReference type="EC" id="2.7.7.41"/>
    </reaction>
</comment>
<keyword evidence="17" id="KW-1208">Phospholipid metabolism</keyword>
<dbReference type="PANTHER" id="PTHR46382">
    <property type="entry name" value="PHOSPHATIDATE CYTIDYLYLTRANSFERASE"/>
    <property type="match status" value="1"/>
</dbReference>
<evidence type="ECO:0000256" key="19">
    <source>
        <dbReference type="SAM" id="Phobius"/>
    </source>
</evidence>
<evidence type="ECO:0000256" key="10">
    <source>
        <dbReference type="ARBA" id="ARBA00022679"/>
    </source>
</evidence>
<keyword evidence="13 19" id="KW-1133">Transmembrane helix</keyword>
<keyword evidence="15 19" id="KW-0472">Membrane</keyword>
<evidence type="ECO:0000256" key="17">
    <source>
        <dbReference type="ARBA" id="ARBA00023264"/>
    </source>
</evidence>
<evidence type="ECO:0000313" key="20">
    <source>
        <dbReference type="EMBL" id="SFE15565.1"/>
    </source>
</evidence>
<feature type="transmembrane region" description="Helical" evidence="19">
    <location>
        <begin position="90"/>
        <end position="107"/>
    </location>
</feature>
<evidence type="ECO:0000256" key="9">
    <source>
        <dbReference type="ARBA" id="ARBA00022516"/>
    </source>
</evidence>
<comment type="subcellular location">
    <subcellularLocation>
        <location evidence="2">Cell membrane</location>
        <topology evidence="2">Multi-pass membrane protein</topology>
    </subcellularLocation>
</comment>
<feature type="transmembrane region" description="Helical" evidence="19">
    <location>
        <begin position="119"/>
        <end position="141"/>
    </location>
</feature>
<evidence type="ECO:0000256" key="16">
    <source>
        <dbReference type="ARBA" id="ARBA00023209"/>
    </source>
</evidence>
<keyword evidence="14" id="KW-0443">Lipid metabolism</keyword>
<gene>
    <name evidence="20" type="ORF">SAMN05216245_10273</name>
</gene>
<keyword evidence="21" id="KW-1185">Reference proteome</keyword>
<reference evidence="20 21" key="1">
    <citation type="submission" date="2016-10" db="EMBL/GenBank/DDBJ databases">
        <authorList>
            <person name="de Groot N.N."/>
        </authorList>
    </citation>
    <scope>NUCLEOTIDE SEQUENCE [LARGE SCALE GENOMIC DNA]</scope>
    <source>
        <strain evidence="20 21">DSM 9236</strain>
    </source>
</reference>
<evidence type="ECO:0000256" key="18">
    <source>
        <dbReference type="RuleBase" id="RU003938"/>
    </source>
</evidence>
<evidence type="ECO:0000256" key="11">
    <source>
        <dbReference type="ARBA" id="ARBA00022692"/>
    </source>
</evidence>
<dbReference type="Proteomes" id="UP000198896">
    <property type="component" value="Unassembled WGS sequence"/>
</dbReference>
<dbReference type="Pfam" id="PF01148">
    <property type="entry name" value="CTP_transf_1"/>
    <property type="match status" value="1"/>
</dbReference>
<keyword evidence="8" id="KW-1003">Cell membrane</keyword>
<keyword evidence="12 18" id="KW-0548">Nucleotidyltransferase</keyword>
<comment type="pathway">
    <text evidence="3 18">Phospholipid metabolism; CDP-diacylglycerol biosynthesis; CDP-diacylglycerol from sn-glycerol 3-phosphate: step 3/3.</text>
</comment>
<feature type="transmembrane region" description="Helical" evidence="19">
    <location>
        <begin position="197"/>
        <end position="217"/>
    </location>
</feature>
<dbReference type="STRING" id="1123323.SAMN05216245_10273"/>
<keyword evidence="10 18" id="KW-0808">Transferase</keyword>
<dbReference type="GO" id="GO:0005886">
    <property type="term" value="C:plasma membrane"/>
    <property type="evidence" value="ECO:0007669"/>
    <property type="project" value="UniProtKB-SubCell"/>
</dbReference>
<feature type="transmembrane region" description="Helical" evidence="19">
    <location>
        <begin position="223"/>
        <end position="244"/>
    </location>
</feature>
<evidence type="ECO:0000256" key="2">
    <source>
        <dbReference type="ARBA" id="ARBA00004651"/>
    </source>
</evidence>
<dbReference type="PROSITE" id="PS01315">
    <property type="entry name" value="CDS"/>
    <property type="match status" value="1"/>
</dbReference>
<comment type="similarity">
    <text evidence="5 18">Belongs to the CDS family.</text>
</comment>
<evidence type="ECO:0000256" key="5">
    <source>
        <dbReference type="ARBA" id="ARBA00010185"/>
    </source>
</evidence>
<evidence type="ECO:0000256" key="1">
    <source>
        <dbReference type="ARBA" id="ARBA00001698"/>
    </source>
</evidence>
<feature type="transmembrane region" description="Helical" evidence="19">
    <location>
        <begin position="64"/>
        <end position="84"/>
    </location>
</feature>